<dbReference type="GO" id="GO:0016757">
    <property type="term" value="F:glycosyltransferase activity"/>
    <property type="evidence" value="ECO:0007669"/>
    <property type="project" value="InterPro"/>
</dbReference>
<dbReference type="OrthoDB" id="1116389at2"/>
<keyword evidence="3" id="KW-1185">Reference proteome</keyword>
<dbReference type="EMBL" id="FOOT01000001">
    <property type="protein sequence ID" value="SFF96834.1"/>
    <property type="molecule type" value="Genomic_DNA"/>
</dbReference>
<dbReference type="AlphaFoldDB" id="A0A1I2MZ06"/>
<dbReference type="Gene3D" id="3.40.50.2000">
    <property type="entry name" value="Glycogen Phosphorylase B"/>
    <property type="match status" value="2"/>
</dbReference>
<organism evidence="2 3">
    <name type="scientific">Pontibacter chinhatensis</name>
    <dbReference type="NCBI Taxonomy" id="1436961"/>
    <lineage>
        <taxon>Bacteria</taxon>
        <taxon>Pseudomonadati</taxon>
        <taxon>Bacteroidota</taxon>
        <taxon>Cytophagia</taxon>
        <taxon>Cytophagales</taxon>
        <taxon>Hymenobacteraceae</taxon>
        <taxon>Pontibacter</taxon>
    </lineage>
</organism>
<name>A0A1I2MZ06_9BACT</name>
<evidence type="ECO:0000259" key="1">
    <source>
        <dbReference type="Pfam" id="PF00534"/>
    </source>
</evidence>
<evidence type="ECO:0000313" key="2">
    <source>
        <dbReference type="EMBL" id="SFF96834.1"/>
    </source>
</evidence>
<dbReference type="Pfam" id="PF00534">
    <property type="entry name" value="Glycos_transf_1"/>
    <property type="match status" value="1"/>
</dbReference>
<reference evidence="3" key="1">
    <citation type="submission" date="2016-10" db="EMBL/GenBank/DDBJ databases">
        <authorList>
            <person name="Varghese N."/>
            <person name="Submissions S."/>
        </authorList>
    </citation>
    <scope>NUCLEOTIDE SEQUENCE [LARGE SCALE GENOMIC DNA]</scope>
    <source>
        <strain evidence="3">LP51</strain>
    </source>
</reference>
<dbReference type="InterPro" id="IPR001296">
    <property type="entry name" value="Glyco_trans_1"/>
</dbReference>
<gene>
    <name evidence="2" type="ORF">SAMN05421739_101537</name>
</gene>
<protein>
    <submittedName>
        <fullName evidence="2">Glycosyltransferase involved in cell wall bisynthesis</fullName>
    </submittedName>
</protein>
<dbReference type="PANTHER" id="PTHR45947">
    <property type="entry name" value="SULFOQUINOVOSYL TRANSFERASE SQD2"/>
    <property type="match status" value="1"/>
</dbReference>
<dbReference type="CDD" id="cd03801">
    <property type="entry name" value="GT4_PimA-like"/>
    <property type="match status" value="1"/>
</dbReference>
<dbReference type="STRING" id="1436961.SAMN05421739_101537"/>
<evidence type="ECO:0000313" key="3">
    <source>
        <dbReference type="Proteomes" id="UP000198724"/>
    </source>
</evidence>
<dbReference type="SUPFAM" id="SSF53756">
    <property type="entry name" value="UDP-Glycosyltransferase/glycogen phosphorylase"/>
    <property type="match status" value="1"/>
</dbReference>
<dbReference type="PANTHER" id="PTHR45947:SF3">
    <property type="entry name" value="SULFOQUINOVOSYL TRANSFERASE SQD2"/>
    <property type="match status" value="1"/>
</dbReference>
<proteinExistence type="predicted"/>
<sequence length="376" mass="43552">MARFLFYDDQLINILQQHEKPSGGAAVQTFSWIRGLTKVGQDVFILTGADKNAILKEECRDYKIIPLYDNNKGVRWLRWGYYRLPYLYSKVKQVKPDYLYQSVPGWASFLMGSVCYLLNIKYLLRISNDNLLDERINRQHSGFKRFFLEMGIKMAYCVLCQNEYQLSQVKKKYPQKQALKIPNPIYLSHSPYTDTTQDRSYIAWVGLFQYQKNLKLLYEIASTLTDEQFKVAGKELYGNDADTKLYLAKLKELPNVEFVGFLSRDEIPSFLAKAKYLLNTSHYEGFSNTFLEAMTVGTPIISSDKVNPDGFISNNNLGIVYKDLQDLVQHYRAVSAEKYSQMSANALGYVVEHHDHEALANRLLYFLEKREKVAVT</sequence>
<dbReference type="Proteomes" id="UP000198724">
    <property type="component" value="Unassembled WGS sequence"/>
</dbReference>
<dbReference type="InterPro" id="IPR050194">
    <property type="entry name" value="Glycosyltransferase_grp1"/>
</dbReference>
<keyword evidence="2" id="KW-0808">Transferase</keyword>
<dbReference type="RefSeq" id="WP_092098745.1">
    <property type="nucleotide sequence ID" value="NZ_FOOT01000001.1"/>
</dbReference>
<accession>A0A1I2MZ06</accession>
<feature type="domain" description="Glycosyl transferase family 1" evidence="1">
    <location>
        <begin position="197"/>
        <end position="329"/>
    </location>
</feature>